<accession>A0A6I3SN19</accession>
<sequence>MTYKLTFNGDNIYLRLKGNITVLQAKKLKQELFDLVGHGKYFVHIDMTQVDFIDGLALGALVSILKRTQEYGGNVFIIKPRNFIQEIFRLTRLNEVFEIQ</sequence>
<protein>
    <recommendedName>
        <fullName evidence="2">Anti-sigma factor antagonist</fullName>
    </recommendedName>
</protein>
<comment type="caution">
    <text evidence="4">The sequence shown here is derived from an EMBL/GenBank/DDBJ whole genome shotgun (WGS) entry which is preliminary data.</text>
</comment>
<evidence type="ECO:0000256" key="1">
    <source>
        <dbReference type="ARBA" id="ARBA00009013"/>
    </source>
</evidence>
<keyword evidence="5" id="KW-1185">Reference proteome</keyword>
<reference evidence="4 5" key="1">
    <citation type="submission" date="2019-11" db="EMBL/GenBank/DDBJ databases">
        <title>Whole-genome sequence of a the green, strictly anaerobic photosynthetic bacterium Heliobacillus mobilis DSM 6151.</title>
        <authorList>
            <person name="Kyndt J.A."/>
            <person name="Meyer T.E."/>
        </authorList>
    </citation>
    <scope>NUCLEOTIDE SEQUENCE [LARGE SCALE GENOMIC DNA]</scope>
    <source>
        <strain evidence="4 5">DSM 6151</strain>
    </source>
</reference>
<feature type="domain" description="STAS" evidence="3">
    <location>
        <begin position="1"/>
        <end position="100"/>
    </location>
</feature>
<gene>
    <name evidence="4" type="ORF">GJ688_15725</name>
</gene>
<dbReference type="Gene3D" id="3.30.750.24">
    <property type="entry name" value="STAS domain"/>
    <property type="match status" value="1"/>
</dbReference>
<dbReference type="PANTHER" id="PTHR33495:SF2">
    <property type="entry name" value="ANTI-SIGMA FACTOR ANTAGONIST TM_1081-RELATED"/>
    <property type="match status" value="1"/>
</dbReference>
<dbReference type="PROSITE" id="PS50801">
    <property type="entry name" value="STAS"/>
    <property type="match status" value="1"/>
</dbReference>
<dbReference type="SUPFAM" id="SSF52091">
    <property type="entry name" value="SpoIIaa-like"/>
    <property type="match status" value="1"/>
</dbReference>
<dbReference type="OrthoDB" id="9793697at2"/>
<dbReference type="InterPro" id="IPR036513">
    <property type="entry name" value="STAS_dom_sf"/>
</dbReference>
<dbReference type="InterPro" id="IPR003658">
    <property type="entry name" value="Anti-sigma_ant"/>
</dbReference>
<evidence type="ECO:0000259" key="3">
    <source>
        <dbReference type="PROSITE" id="PS50801"/>
    </source>
</evidence>
<dbReference type="AlphaFoldDB" id="A0A6I3SN19"/>
<name>A0A6I3SN19_HELMO</name>
<dbReference type="Pfam" id="PF01740">
    <property type="entry name" value="STAS"/>
    <property type="match status" value="1"/>
</dbReference>
<evidence type="ECO:0000256" key="2">
    <source>
        <dbReference type="RuleBase" id="RU003749"/>
    </source>
</evidence>
<organism evidence="4 5">
    <name type="scientific">Heliobacterium mobile</name>
    <name type="common">Heliobacillus mobilis</name>
    <dbReference type="NCBI Taxonomy" id="28064"/>
    <lineage>
        <taxon>Bacteria</taxon>
        <taxon>Bacillati</taxon>
        <taxon>Bacillota</taxon>
        <taxon>Clostridia</taxon>
        <taxon>Eubacteriales</taxon>
        <taxon>Heliobacteriaceae</taxon>
        <taxon>Heliobacterium</taxon>
    </lineage>
</organism>
<dbReference type="RefSeq" id="WP_155477500.1">
    <property type="nucleotide sequence ID" value="NZ_WNKU01000024.1"/>
</dbReference>
<proteinExistence type="inferred from homology"/>
<dbReference type="NCBIfam" id="TIGR00377">
    <property type="entry name" value="ant_ant_sig"/>
    <property type="match status" value="1"/>
</dbReference>
<dbReference type="GO" id="GO:0043856">
    <property type="term" value="F:anti-sigma factor antagonist activity"/>
    <property type="evidence" value="ECO:0007669"/>
    <property type="project" value="InterPro"/>
</dbReference>
<dbReference type="CDD" id="cd07043">
    <property type="entry name" value="STAS_anti-anti-sigma_factors"/>
    <property type="match status" value="1"/>
</dbReference>
<evidence type="ECO:0000313" key="5">
    <source>
        <dbReference type="Proteomes" id="UP000430670"/>
    </source>
</evidence>
<dbReference type="PANTHER" id="PTHR33495">
    <property type="entry name" value="ANTI-SIGMA FACTOR ANTAGONIST TM_1081-RELATED-RELATED"/>
    <property type="match status" value="1"/>
</dbReference>
<evidence type="ECO:0000313" key="4">
    <source>
        <dbReference type="EMBL" id="MTV50414.1"/>
    </source>
</evidence>
<comment type="similarity">
    <text evidence="1 2">Belongs to the anti-sigma-factor antagonist family.</text>
</comment>
<dbReference type="EMBL" id="WNKU01000024">
    <property type="protein sequence ID" value="MTV50414.1"/>
    <property type="molecule type" value="Genomic_DNA"/>
</dbReference>
<dbReference type="Proteomes" id="UP000430670">
    <property type="component" value="Unassembled WGS sequence"/>
</dbReference>
<dbReference type="InterPro" id="IPR002645">
    <property type="entry name" value="STAS_dom"/>
</dbReference>